<evidence type="ECO:0000256" key="1">
    <source>
        <dbReference type="ARBA" id="ARBA00009995"/>
    </source>
</evidence>
<comment type="caution">
    <text evidence="7">The sequence shown here is derived from an EMBL/GenBank/DDBJ whole genome shotgun (WGS) entry which is preliminary data.</text>
</comment>
<dbReference type="SUPFAM" id="SSF53756">
    <property type="entry name" value="UDP-Glycosyltransferase/glycogen phosphorylase"/>
    <property type="match status" value="1"/>
</dbReference>
<comment type="similarity">
    <text evidence="1">Belongs to the UDP-glycosyltransferase family.</text>
</comment>
<feature type="signal peptide" evidence="5">
    <location>
        <begin position="1"/>
        <end position="18"/>
    </location>
</feature>
<dbReference type="InterPro" id="IPR002213">
    <property type="entry name" value="UDP_glucos_trans"/>
</dbReference>
<evidence type="ECO:0008006" key="9">
    <source>
        <dbReference type="Google" id="ProtNLM"/>
    </source>
</evidence>
<dbReference type="PANTHER" id="PTHR48043:SF159">
    <property type="entry name" value="EG:EG0003.4 PROTEIN-RELATED"/>
    <property type="match status" value="1"/>
</dbReference>
<dbReference type="AlphaFoldDB" id="A0A5N4AH97"/>
<dbReference type="Pfam" id="PF00201">
    <property type="entry name" value="UDPGT"/>
    <property type="match status" value="1"/>
</dbReference>
<dbReference type="GO" id="GO:0008194">
    <property type="term" value="F:UDP-glycosyltransferase activity"/>
    <property type="evidence" value="ECO:0007669"/>
    <property type="project" value="InterPro"/>
</dbReference>
<keyword evidence="4" id="KW-0812">Transmembrane</keyword>
<evidence type="ECO:0000256" key="5">
    <source>
        <dbReference type="SAM" id="SignalP"/>
    </source>
</evidence>
<organism evidence="7 8">
    <name type="scientific">Photinus pyralis</name>
    <name type="common">Common eastern firefly</name>
    <name type="synonym">Lampyris pyralis</name>
    <dbReference type="NCBI Taxonomy" id="7054"/>
    <lineage>
        <taxon>Eukaryota</taxon>
        <taxon>Metazoa</taxon>
        <taxon>Ecdysozoa</taxon>
        <taxon>Arthropoda</taxon>
        <taxon>Hexapoda</taxon>
        <taxon>Insecta</taxon>
        <taxon>Pterygota</taxon>
        <taxon>Neoptera</taxon>
        <taxon>Endopterygota</taxon>
        <taxon>Coleoptera</taxon>
        <taxon>Polyphaga</taxon>
        <taxon>Elateriformia</taxon>
        <taxon>Elateroidea</taxon>
        <taxon>Lampyridae</taxon>
        <taxon>Lampyrinae</taxon>
        <taxon>Photinus</taxon>
    </lineage>
</organism>
<evidence type="ECO:0000256" key="3">
    <source>
        <dbReference type="ARBA" id="ARBA00022679"/>
    </source>
</evidence>
<evidence type="ECO:0000256" key="2">
    <source>
        <dbReference type="ARBA" id="ARBA00022676"/>
    </source>
</evidence>
<sequence>MLYSIIICFLVIVNTVDSARILGVYPLPSRSDFKLCDRLFRELALRGHDVTVIIPFEDNRPMANFRQIVLANAASASTENQRIFFEVPTRNIFEKTIWLDSFGIQFTEMTLNDTNVKQFLQEQNSFDLVIVQYLKSDAFHGFCYHYGAPCVMFNSVTSPSFFRDNVGSIASPAYVPELFLALTGEMNIWLRSYNALVHVLTKLSLHLYFYPHQNRLLQKYFPGAPHLDDLIYNVSLVLLNGHTSVSEAIQYTPNTINIAGFHVSTSNELPEDLQRYLDQAVDGAILFSMGSNLPSKYLDVAKRDIFLKTFSKLKQKVLWKWDGVRLPNKSENVLTRHWFPQQEVLAHPNVVLFVTHFGLLSTIESLYHAKPMLGIPVFADQVSNAALSQARGYGRYIPFQDLSEENFYDNIHEMLSNPRYSTNAKKQMKIMHDRPQSAMENAMYWVEYVVRHKGAPHLRSSGVTLKWYQYYLVDVMVFCAAFGVVFIYLTIQIFVFIYQNVKVTK</sequence>
<keyword evidence="5" id="KW-0732">Signal</keyword>
<dbReference type="PANTHER" id="PTHR48043">
    <property type="entry name" value="EG:EG0003.4 PROTEIN-RELATED"/>
    <property type="match status" value="1"/>
</dbReference>
<keyword evidence="4" id="KW-1133">Transmembrane helix</keyword>
<keyword evidence="8" id="KW-1185">Reference proteome</keyword>
<evidence type="ECO:0000313" key="8">
    <source>
        <dbReference type="Proteomes" id="UP000327044"/>
    </source>
</evidence>
<keyword evidence="3" id="KW-0808">Transferase</keyword>
<protein>
    <recommendedName>
        <fullName evidence="9">UDP-glucuronosyltransferase</fullName>
    </recommendedName>
</protein>
<dbReference type="Proteomes" id="UP000327044">
    <property type="component" value="Unassembled WGS sequence"/>
</dbReference>
<dbReference type="OrthoDB" id="5835829at2759"/>
<reference evidence="7" key="2">
    <citation type="submission" date="2019-08" db="EMBL/GenBank/DDBJ databases">
        <authorList>
            <consortium name="Photinus pyralis genome working group"/>
            <person name="Fallon T.R."/>
            <person name="Sander Lower S.E."/>
            <person name="Weng J.-K."/>
        </authorList>
    </citation>
    <scope>NUCLEOTIDE SEQUENCE</scope>
    <source>
        <strain evidence="7">1611_PpyrPB1</strain>
        <tissue evidence="7">Whole body</tissue>
    </source>
</reference>
<evidence type="ECO:0000313" key="7">
    <source>
        <dbReference type="EMBL" id="KAB0796669.1"/>
    </source>
</evidence>
<proteinExistence type="inferred from homology"/>
<dbReference type="EMBL" id="VVIM01000007">
    <property type="protein sequence ID" value="KAB0796669.1"/>
    <property type="molecule type" value="Genomic_DNA"/>
</dbReference>
<feature type="chain" id="PRO_5036147755" description="UDP-glucuronosyltransferase" evidence="5">
    <location>
        <begin position="19"/>
        <end position="505"/>
    </location>
</feature>
<dbReference type="EMBL" id="VVIM01000008">
    <property type="protein sequence ID" value="KAB0795095.1"/>
    <property type="molecule type" value="Genomic_DNA"/>
</dbReference>
<evidence type="ECO:0000256" key="4">
    <source>
        <dbReference type="SAM" id="Phobius"/>
    </source>
</evidence>
<dbReference type="InterPro" id="IPR050271">
    <property type="entry name" value="UDP-glycosyltransferase"/>
</dbReference>
<keyword evidence="4" id="KW-0472">Membrane</keyword>
<evidence type="ECO:0000313" key="6">
    <source>
        <dbReference type="EMBL" id="KAB0795095.1"/>
    </source>
</evidence>
<dbReference type="FunCoup" id="A0A5N4AH97">
    <property type="interactions" value="289"/>
</dbReference>
<feature type="transmembrane region" description="Helical" evidence="4">
    <location>
        <begin position="470"/>
        <end position="498"/>
    </location>
</feature>
<dbReference type="CDD" id="cd03784">
    <property type="entry name" value="GT1_Gtf-like"/>
    <property type="match status" value="1"/>
</dbReference>
<reference evidence="7 8" key="1">
    <citation type="journal article" date="2018" name="Elife">
        <title>Firefly genomes illuminate parallel origins of bioluminescence in beetles.</title>
        <authorList>
            <person name="Fallon T.R."/>
            <person name="Lower S.E."/>
            <person name="Chang C.H."/>
            <person name="Bessho-Uehara M."/>
            <person name="Martin G.J."/>
            <person name="Bewick A.J."/>
            <person name="Behringer M."/>
            <person name="Debat H.J."/>
            <person name="Wong I."/>
            <person name="Day J.C."/>
            <person name="Suvorov A."/>
            <person name="Silva C.J."/>
            <person name="Stanger-Hall K.F."/>
            <person name="Hall D.W."/>
            <person name="Schmitz R.J."/>
            <person name="Nelson D.R."/>
            <person name="Lewis S.M."/>
            <person name="Shigenobu S."/>
            <person name="Bybee S.M."/>
            <person name="Larracuente A.M."/>
            <person name="Oba Y."/>
            <person name="Weng J.K."/>
        </authorList>
    </citation>
    <scope>NUCLEOTIDE SEQUENCE [LARGE SCALE GENOMIC DNA]</scope>
    <source>
        <strain evidence="7">1611_PpyrPB1</strain>
        <tissue evidence="7">Whole body</tissue>
    </source>
</reference>
<name>A0A5N4AH97_PHOPY</name>
<dbReference type="Gene3D" id="3.40.50.2000">
    <property type="entry name" value="Glycogen Phosphorylase B"/>
    <property type="match status" value="1"/>
</dbReference>
<gene>
    <name evidence="7" type="ORF">PPYR_10730</name>
    <name evidence="6" type="ORF">PPYR_11934</name>
</gene>
<accession>A0A5N4AH97</accession>
<dbReference type="InParanoid" id="A0A5N4AH97"/>
<dbReference type="FunFam" id="3.40.50.2000:FF:000050">
    <property type="entry name" value="UDP-glucuronosyltransferase"/>
    <property type="match status" value="1"/>
</dbReference>
<keyword evidence="2" id="KW-0328">Glycosyltransferase</keyword>